<dbReference type="PRINTS" id="PR00756">
    <property type="entry name" value="ALADIPTASE"/>
</dbReference>
<dbReference type="InterPro" id="IPR050344">
    <property type="entry name" value="Peptidase_M1_aminopeptidases"/>
</dbReference>
<dbReference type="Gene3D" id="2.60.40.1730">
    <property type="entry name" value="tricorn interacting facor f3 domain"/>
    <property type="match status" value="1"/>
</dbReference>
<dbReference type="NCBIfam" id="TIGR02412">
    <property type="entry name" value="pepN_strep_liv"/>
    <property type="match status" value="1"/>
</dbReference>
<dbReference type="FunFam" id="1.10.390.10:FF:000004">
    <property type="entry name" value="Aminopeptidase N"/>
    <property type="match status" value="1"/>
</dbReference>
<keyword evidence="8" id="KW-0479">Metal-binding</keyword>
<dbReference type="SUPFAM" id="SSF55486">
    <property type="entry name" value="Metalloproteases ('zincins'), catalytic domain"/>
    <property type="match status" value="1"/>
</dbReference>
<dbReference type="PANTHER" id="PTHR11533">
    <property type="entry name" value="PROTEASE M1 ZINC METALLOPROTEASE"/>
    <property type="match status" value="1"/>
</dbReference>
<evidence type="ECO:0000256" key="12">
    <source>
        <dbReference type="ARBA" id="ARBA00029811"/>
    </source>
</evidence>
<dbReference type="Gene3D" id="1.10.390.10">
    <property type="entry name" value="Neutral Protease Domain 2"/>
    <property type="match status" value="1"/>
</dbReference>
<evidence type="ECO:0000256" key="3">
    <source>
        <dbReference type="ARBA" id="ARBA00010136"/>
    </source>
</evidence>
<dbReference type="InterPro" id="IPR001930">
    <property type="entry name" value="Peptidase_M1"/>
</dbReference>
<dbReference type="GO" id="GO:0005615">
    <property type="term" value="C:extracellular space"/>
    <property type="evidence" value="ECO:0007669"/>
    <property type="project" value="TreeGrafter"/>
</dbReference>
<keyword evidence="10" id="KW-0862">Zinc</keyword>
<feature type="domain" description="Peptidase M1 membrane alanine aminopeptidase" evidence="14">
    <location>
        <begin position="249"/>
        <end position="462"/>
    </location>
</feature>
<name>A0AA94Y2L0_9MICC</name>
<gene>
    <name evidence="17" type="primary">pepN</name>
    <name evidence="17" type="ORF">NUH22_08150</name>
</gene>
<dbReference type="EMBL" id="CP102487">
    <property type="protein sequence ID" value="UUX60560.1"/>
    <property type="molecule type" value="Genomic_DNA"/>
</dbReference>
<dbReference type="Pfam" id="PF11838">
    <property type="entry name" value="ERAP1_C"/>
    <property type="match status" value="1"/>
</dbReference>
<feature type="domain" description="ERAP1-like C-terminal" evidence="15">
    <location>
        <begin position="547"/>
        <end position="869"/>
    </location>
</feature>
<keyword evidence="11" id="KW-0482">Metalloprotease</keyword>
<evidence type="ECO:0000256" key="10">
    <source>
        <dbReference type="ARBA" id="ARBA00022833"/>
    </source>
</evidence>
<evidence type="ECO:0000259" key="16">
    <source>
        <dbReference type="Pfam" id="PF17900"/>
    </source>
</evidence>
<dbReference type="InterPro" id="IPR014782">
    <property type="entry name" value="Peptidase_M1_dom"/>
</dbReference>
<organism evidence="17 18">
    <name type="scientific">Glutamicibacter halophytocola</name>
    <dbReference type="NCBI Taxonomy" id="1933880"/>
    <lineage>
        <taxon>Bacteria</taxon>
        <taxon>Bacillati</taxon>
        <taxon>Actinomycetota</taxon>
        <taxon>Actinomycetes</taxon>
        <taxon>Micrococcales</taxon>
        <taxon>Micrococcaceae</taxon>
        <taxon>Glutamicibacter</taxon>
    </lineage>
</organism>
<dbReference type="GO" id="GO:0008270">
    <property type="term" value="F:zinc ion binding"/>
    <property type="evidence" value="ECO:0007669"/>
    <property type="project" value="InterPro"/>
</dbReference>
<dbReference type="Pfam" id="PF17900">
    <property type="entry name" value="Peptidase_M1_N"/>
    <property type="match status" value="1"/>
</dbReference>
<evidence type="ECO:0000256" key="2">
    <source>
        <dbReference type="ARBA" id="ARBA00001947"/>
    </source>
</evidence>
<dbReference type="GO" id="GO:0043171">
    <property type="term" value="P:peptide catabolic process"/>
    <property type="evidence" value="ECO:0007669"/>
    <property type="project" value="TreeGrafter"/>
</dbReference>
<dbReference type="InterPro" id="IPR042097">
    <property type="entry name" value="Aminopeptidase_N-like_N_sf"/>
</dbReference>
<dbReference type="GO" id="GO:0006508">
    <property type="term" value="P:proteolysis"/>
    <property type="evidence" value="ECO:0007669"/>
    <property type="project" value="UniProtKB-KW"/>
</dbReference>
<keyword evidence="7" id="KW-0645">Protease</keyword>
<feature type="domain" description="Aminopeptidase N-like N-terminal" evidence="16">
    <location>
        <begin position="106"/>
        <end position="202"/>
    </location>
</feature>
<dbReference type="RefSeq" id="WP_257746305.1">
    <property type="nucleotide sequence ID" value="NZ_CP102487.1"/>
</dbReference>
<dbReference type="CDD" id="cd09602">
    <property type="entry name" value="M1_APN"/>
    <property type="match status" value="1"/>
</dbReference>
<evidence type="ECO:0000256" key="1">
    <source>
        <dbReference type="ARBA" id="ARBA00000098"/>
    </source>
</evidence>
<evidence type="ECO:0000313" key="17">
    <source>
        <dbReference type="EMBL" id="UUX60560.1"/>
    </source>
</evidence>
<protein>
    <recommendedName>
        <fullName evidence="5">Aminopeptidase N</fullName>
        <ecNumber evidence="4">3.4.11.2</ecNumber>
    </recommendedName>
    <alternativeName>
        <fullName evidence="12">Alanine aminopeptidase</fullName>
    </alternativeName>
    <alternativeName>
        <fullName evidence="13">Lysyl aminopeptidase</fullName>
    </alternativeName>
</protein>
<dbReference type="Pfam" id="PF01433">
    <property type="entry name" value="Peptidase_M1"/>
    <property type="match status" value="1"/>
</dbReference>
<comment type="catalytic activity">
    <reaction evidence="1">
        <text>Release of an N-terminal amino acid, Xaa-|-Yaa- from a peptide, amide or arylamide. Xaa is preferably Ala, but may be most amino acids including Pro (slow action). When a terminal hydrophobic residue is followed by a prolyl residue, the two may be released as an intact Xaa-Pro dipeptide.</text>
        <dbReference type="EC" id="3.4.11.2"/>
    </reaction>
</comment>
<dbReference type="InterPro" id="IPR045357">
    <property type="entry name" value="Aminopeptidase_N-like_N"/>
</dbReference>
<dbReference type="InterPro" id="IPR027268">
    <property type="entry name" value="Peptidase_M4/M1_CTD_sf"/>
</dbReference>
<evidence type="ECO:0000256" key="6">
    <source>
        <dbReference type="ARBA" id="ARBA00022438"/>
    </source>
</evidence>
<accession>A0AA94Y2L0</accession>
<evidence type="ECO:0000259" key="14">
    <source>
        <dbReference type="Pfam" id="PF01433"/>
    </source>
</evidence>
<dbReference type="GO" id="GO:0005737">
    <property type="term" value="C:cytoplasm"/>
    <property type="evidence" value="ECO:0007669"/>
    <property type="project" value="TreeGrafter"/>
</dbReference>
<keyword evidence="9 17" id="KW-0378">Hydrolase</keyword>
<dbReference type="InterPro" id="IPR012778">
    <property type="entry name" value="Pept_M1_aminopeptidase"/>
</dbReference>
<evidence type="ECO:0000256" key="4">
    <source>
        <dbReference type="ARBA" id="ARBA00012564"/>
    </source>
</evidence>
<evidence type="ECO:0000256" key="5">
    <source>
        <dbReference type="ARBA" id="ARBA00015611"/>
    </source>
</evidence>
<comment type="similarity">
    <text evidence="3">Belongs to the peptidase M1 family.</text>
</comment>
<evidence type="ECO:0000259" key="15">
    <source>
        <dbReference type="Pfam" id="PF11838"/>
    </source>
</evidence>
<dbReference type="AlphaFoldDB" id="A0AA94Y2L0"/>
<proteinExistence type="inferred from homology"/>
<comment type="cofactor">
    <cofactor evidence="2">
        <name>Zn(2+)</name>
        <dbReference type="ChEBI" id="CHEBI:29105"/>
    </cofactor>
</comment>
<evidence type="ECO:0000313" key="18">
    <source>
        <dbReference type="Proteomes" id="UP001060018"/>
    </source>
</evidence>
<dbReference type="InterPro" id="IPR024571">
    <property type="entry name" value="ERAP1-like_C_dom"/>
</dbReference>
<dbReference type="EC" id="3.4.11.2" evidence="4"/>
<keyword evidence="6 17" id="KW-0031">Aminopeptidase</keyword>
<sequence>MVDTLERYAPNENLRRDEAAWRAENIIWHFAEVQLDLGNAPEPSADSYASTTTLNFSSLRPDTFIDFIHESVEEVLVNGTAIDLSTAVLDSRIYLDNLRTDVPNTVKVTGRALYSRSGEGLHRFVDPQDGETYLYTQFEPSEARRVFACFEQPDLKTSFRFTLTGPAGWHLASNQPIVDEVFHDDGTKTVACSPTPPISSYITAVLAGPYHVERGEHVQELPDGEELVIELAATCRASLAEHFDGREVLELTSRGLSYFHELFDYPYPWGKYDSAFVPEYNLGAMENPGLVTFTERYVFTSHATEGQYEQRSNTIMHEMAHMWFGDLVTMKWWDDLWLKESFADYIGTLANDEATDFTTAWTTFAARRKAWAYVADQMPTTHPIVADIPDLLAADQNFDGITYAKGASVLKQLAAFVGADAFRDAARSYFRKHAYSNTSLEDFLQALETASGRDMRQWADAWLKTSGVPKLKVDLKTDSQGVITHAQLNQFGSDPVTGQPIVRPHVLSVGAYELRDGQLVRTDTVPVELVGQSVALDFLVGRSVPDLILPNDGDETYALIEFDEASRATLLENLSGLADSLPRATCWASLWDAVRSATLDGQSYVDAVLAHAHTVTDAGVFGVLTDQLVSSISKYAAPELRAELRTRAAGILTGWLSKFEPGSDQQTTTARTLTRLARAGVAGEVIDAFLGEQPNAYQVTVDEQLLWNSYIALAAAGKLDATAEAAMHEAAKQNPTSVALNAVRTALAARPDPEAKMNAFDTVLMARDEKGQLSNDALSATALGFSMGSAALLAPFEERFWAAILPVFESMSMEFSTRVIEGLYPAHQDLDGSVEQNQALSAATAWLEENAQAPSALKRILLEERAELERSLNAQAFSRTSR</sequence>
<dbReference type="PANTHER" id="PTHR11533:SF174">
    <property type="entry name" value="PUROMYCIN-SENSITIVE AMINOPEPTIDASE-RELATED"/>
    <property type="match status" value="1"/>
</dbReference>
<dbReference type="GO" id="GO:0042277">
    <property type="term" value="F:peptide binding"/>
    <property type="evidence" value="ECO:0007669"/>
    <property type="project" value="TreeGrafter"/>
</dbReference>
<dbReference type="GO" id="GO:0070006">
    <property type="term" value="F:metalloaminopeptidase activity"/>
    <property type="evidence" value="ECO:0007669"/>
    <property type="project" value="TreeGrafter"/>
</dbReference>
<evidence type="ECO:0000256" key="8">
    <source>
        <dbReference type="ARBA" id="ARBA00022723"/>
    </source>
</evidence>
<evidence type="ECO:0000256" key="11">
    <source>
        <dbReference type="ARBA" id="ARBA00023049"/>
    </source>
</evidence>
<dbReference type="GO" id="GO:0016285">
    <property type="term" value="F:alanyl aminopeptidase activity"/>
    <property type="evidence" value="ECO:0007669"/>
    <property type="project" value="UniProtKB-EC"/>
</dbReference>
<evidence type="ECO:0000256" key="13">
    <source>
        <dbReference type="ARBA" id="ARBA00031533"/>
    </source>
</evidence>
<dbReference type="GO" id="GO:0016020">
    <property type="term" value="C:membrane"/>
    <property type="evidence" value="ECO:0007669"/>
    <property type="project" value="TreeGrafter"/>
</dbReference>
<reference evidence="17" key="1">
    <citation type="journal article" date="2022" name="Pest Manag. Sci.">
        <title>Glutamicibacter halophytocola-mediated host fitness of potato tuber moth on Solanaceae crops.</title>
        <authorList>
            <person name="Wang W."/>
            <person name="Xiao G."/>
            <person name="Du G."/>
            <person name="Chang L."/>
            <person name="Yang Y."/>
            <person name="Ye J."/>
            <person name="Chen B."/>
        </authorList>
    </citation>
    <scope>NUCLEOTIDE SEQUENCE</scope>
    <source>
        <strain evidence="17">S2</strain>
    </source>
</reference>
<dbReference type="SUPFAM" id="SSF63737">
    <property type="entry name" value="Leukotriene A4 hydrolase N-terminal domain"/>
    <property type="match status" value="1"/>
</dbReference>
<evidence type="ECO:0000256" key="9">
    <source>
        <dbReference type="ARBA" id="ARBA00022801"/>
    </source>
</evidence>
<dbReference type="Proteomes" id="UP001060018">
    <property type="component" value="Chromosome"/>
</dbReference>
<evidence type="ECO:0000256" key="7">
    <source>
        <dbReference type="ARBA" id="ARBA00022670"/>
    </source>
</evidence>